<dbReference type="RefSeq" id="WP_086297616.1">
    <property type="nucleotide sequence ID" value="NZ_CP018789.1"/>
</dbReference>
<evidence type="ECO:0000256" key="2">
    <source>
        <dbReference type="ARBA" id="ARBA00011255"/>
    </source>
</evidence>
<dbReference type="GO" id="GO:0007155">
    <property type="term" value="P:cell adhesion"/>
    <property type="evidence" value="ECO:0007669"/>
    <property type="project" value="InterPro"/>
</dbReference>
<comment type="subcellular location">
    <subcellularLocation>
        <location evidence="5">Secreted</location>
    </subcellularLocation>
    <subcellularLocation>
        <location evidence="5">Bacterial flagellum</location>
    </subcellularLocation>
</comment>
<dbReference type="PANTHER" id="PTHR30288">
    <property type="entry name" value="FLAGELLAR CAP/ASSEMBLY PROTEIN FLID"/>
    <property type="match status" value="1"/>
</dbReference>
<dbReference type="InterPro" id="IPR010809">
    <property type="entry name" value="FliD_C"/>
</dbReference>
<evidence type="ECO:0000256" key="3">
    <source>
        <dbReference type="ARBA" id="ARBA00023054"/>
    </source>
</evidence>
<dbReference type="InterPro" id="IPR003481">
    <property type="entry name" value="FliD_N"/>
</dbReference>
<keyword evidence="8" id="KW-0966">Cell projection</keyword>
<feature type="domain" description="Flagellar hook-associated protein 2 N-terminal" evidence="6">
    <location>
        <begin position="21"/>
        <end position="111"/>
    </location>
</feature>
<keyword evidence="8" id="KW-0969">Cilium</keyword>
<evidence type="ECO:0000313" key="9">
    <source>
        <dbReference type="Proteomes" id="UP000194260"/>
    </source>
</evidence>
<evidence type="ECO:0000256" key="1">
    <source>
        <dbReference type="ARBA" id="ARBA00009764"/>
    </source>
</evidence>
<dbReference type="PANTHER" id="PTHR30288:SF0">
    <property type="entry name" value="FLAGELLAR HOOK-ASSOCIATED PROTEIN 2"/>
    <property type="match status" value="1"/>
</dbReference>
<dbReference type="Proteomes" id="UP000194260">
    <property type="component" value="Chromosome"/>
</dbReference>
<dbReference type="KEGG" id="camy:CSUIS_1042"/>
<evidence type="ECO:0000256" key="5">
    <source>
        <dbReference type="RuleBase" id="RU362066"/>
    </source>
</evidence>
<dbReference type="AlphaFoldDB" id="A0A1X9SX50"/>
<sequence length="624" mass="67692">MAINTEKSQLGLGSGNVLSWDTIDKLKEADTKALIKPLEKEIQSNLTKQKDLTAITTLLNTFKSSVSNLTGDNTYLKRDTKATGSGSVTVSASTGVAEQTMNLSVQQLASQDSFQSKTFGSRTDSVFSQDVSFGISIGGKDYVINADSTTTLEQLAEKINESTDKKVQAKILNVGGNEPYRLIIQSAETGEANKIEFYSITKPAGSGNTSSDTTLEALGFYFDKASNTGGTTTKDSYGNEINRLTLKDPSQLSDDQKKNAGTQILKAQDAKFQYNGIDITRSSNKVEDLILGVSLTLNKVDKPDENTNVSITQSTEGILEDLKSMVESYNSIINNINEATKYDSENKIAGTFQGVREITSIVTELNKTINGLSKDGKSLADFGVTLTKDGILKLDSSVASDMINTKFSEFKNFFSSETKFTNVTLKGDKKVEWNDEIKGKLTINGVEIDINIPKDYTAGSSSTSGTNGTGNEKDKKNALLKAIANAKNLSDVSVSFDKDGKLVIKGSGGTDIEIKGDKTFLEKLGLKEQKLDGKTEIVGGFFKELNDTLTGLIGKNGTLTAYEKNLTSSQKSLTETKERRQKELDTKYTQMAEKWVQYDSIIAKLENQSKTVNSMIEAAANANK</sequence>
<dbReference type="Pfam" id="PF07195">
    <property type="entry name" value="FliD_C"/>
    <property type="match status" value="1"/>
</dbReference>
<dbReference type="GO" id="GO:0009424">
    <property type="term" value="C:bacterial-type flagellum hook"/>
    <property type="evidence" value="ECO:0007669"/>
    <property type="project" value="UniProtKB-UniRule"/>
</dbReference>
<dbReference type="GO" id="GO:0009421">
    <property type="term" value="C:bacterial-type flagellum filament cap"/>
    <property type="evidence" value="ECO:0007669"/>
    <property type="project" value="InterPro"/>
</dbReference>
<feature type="domain" description="Flagellar hook-associated protein 2 C-terminal" evidence="7">
    <location>
        <begin position="267"/>
        <end position="606"/>
    </location>
</feature>
<evidence type="ECO:0000259" key="6">
    <source>
        <dbReference type="Pfam" id="PF02465"/>
    </source>
</evidence>
<keyword evidence="5" id="KW-0964">Secreted</keyword>
<protein>
    <recommendedName>
        <fullName evidence="5">Flagellar hook-associated protein 2</fullName>
        <shortName evidence="5">HAP2</shortName>
    </recommendedName>
    <alternativeName>
        <fullName evidence="5">Flagellar cap protein</fullName>
    </alternativeName>
</protein>
<dbReference type="Pfam" id="PF02465">
    <property type="entry name" value="FliD_N"/>
    <property type="match status" value="1"/>
</dbReference>
<organism evidence="8 9">
    <name type="scientific">Campylobacter porcelli</name>
    <dbReference type="NCBI Taxonomy" id="1660073"/>
    <lineage>
        <taxon>Bacteria</taxon>
        <taxon>Pseudomonadati</taxon>
        <taxon>Campylobacterota</taxon>
        <taxon>Epsilonproteobacteria</taxon>
        <taxon>Campylobacterales</taxon>
        <taxon>Campylobacteraceae</taxon>
        <taxon>Campylobacter</taxon>
    </lineage>
</organism>
<dbReference type="STRING" id="1660073.CSUIS_1042"/>
<reference evidence="9" key="1">
    <citation type="journal article" date="2017" name="Genome Biol. Evol.">
        <title>Comparative Genomic Analysis Identifies a Campylobacter Clade Deficient in Selenium Metabolism.</title>
        <authorList>
            <person name="Miller W.G."/>
            <person name="Yee E."/>
            <person name="Lopes B.S."/>
            <person name="Chapman M.H."/>
            <person name="Huynh S."/>
            <person name="Bono J.L."/>
            <person name="Parker C.T."/>
            <person name="Strachan N.J.C."/>
            <person name="Forbes K.J."/>
        </authorList>
    </citation>
    <scope>NUCLEOTIDE SEQUENCE [LARGE SCALE GENOMIC DNA]</scope>
    <source>
        <strain evidence="9">RM6137</strain>
    </source>
</reference>
<evidence type="ECO:0000259" key="7">
    <source>
        <dbReference type="Pfam" id="PF07195"/>
    </source>
</evidence>
<gene>
    <name evidence="8" type="primary">fliD</name>
    <name evidence="8" type="ORF">CSUIS_1042</name>
</gene>
<dbReference type="InterPro" id="IPR040026">
    <property type="entry name" value="FliD"/>
</dbReference>
<dbReference type="EMBL" id="CP018789">
    <property type="protein sequence ID" value="ARR00854.1"/>
    <property type="molecule type" value="Genomic_DNA"/>
</dbReference>
<keyword evidence="4 5" id="KW-0975">Bacterial flagellum</keyword>
<dbReference type="GO" id="GO:0005576">
    <property type="term" value="C:extracellular region"/>
    <property type="evidence" value="ECO:0007669"/>
    <property type="project" value="UniProtKB-SubCell"/>
</dbReference>
<dbReference type="NCBIfam" id="NF009400">
    <property type="entry name" value="PRK12765.1"/>
    <property type="match status" value="1"/>
</dbReference>
<evidence type="ECO:0000313" key="8">
    <source>
        <dbReference type="EMBL" id="ARR00854.1"/>
    </source>
</evidence>
<evidence type="ECO:0000256" key="4">
    <source>
        <dbReference type="ARBA" id="ARBA00023143"/>
    </source>
</evidence>
<keyword evidence="8" id="KW-0282">Flagellum</keyword>
<proteinExistence type="inferred from homology"/>
<accession>A0A1X9SX50</accession>
<name>A0A1X9SX50_9BACT</name>
<comment type="function">
    <text evidence="5">Required for morphogenesis and for the elongation of the flagellar filament by facilitating polymerization of the flagellin monomers at the tip of growing filament. Forms a capping structure, which prevents flagellin subunits (transported through the central channel of the flagellum) from leaking out without polymerization at the distal end.</text>
</comment>
<keyword evidence="3" id="KW-0175">Coiled coil</keyword>
<dbReference type="GO" id="GO:0071973">
    <property type="term" value="P:bacterial-type flagellum-dependent cell motility"/>
    <property type="evidence" value="ECO:0007669"/>
    <property type="project" value="TreeGrafter"/>
</dbReference>
<comment type="similarity">
    <text evidence="1 5">Belongs to the FliD family.</text>
</comment>
<comment type="subunit">
    <text evidence="2 5">Homopentamer.</text>
</comment>